<evidence type="ECO:0000256" key="5">
    <source>
        <dbReference type="ARBA" id="ARBA00022448"/>
    </source>
</evidence>
<dbReference type="FunFam" id="3.40.50.300:FF:000151">
    <property type="entry name" value="Lipopolysaccharide ABC transporter ATP-binding protein"/>
    <property type="match status" value="1"/>
</dbReference>
<keyword evidence="6" id="KW-1003">Cell membrane</keyword>
<dbReference type="AlphaFoldDB" id="E5Y5Q1"/>
<evidence type="ECO:0000256" key="13">
    <source>
        <dbReference type="ARBA" id="ARBA00024818"/>
    </source>
</evidence>
<dbReference type="Pfam" id="PF00005">
    <property type="entry name" value="ABC_tran"/>
    <property type="match status" value="1"/>
</dbReference>
<evidence type="ECO:0000256" key="8">
    <source>
        <dbReference type="ARBA" id="ARBA00022519"/>
    </source>
</evidence>
<dbReference type="PANTHER" id="PTHR45772">
    <property type="entry name" value="CONSERVED COMPONENT OF ABC TRANSPORTER FOR NATURAL AMINO ACIDS-RELATED"/>
    <property type="match status" value="1"/>
</dbReference>
<keyword evidence="5" id="KW-0813">Transport</keyword>
<dbReference type="PROSITE" id="PS00211">
    <property type="entry name" value="ABC_TRANSPORTER_1"/>
    <property type="match status" value="1"/>
</dbReference>
<evidence type="ECO:0000256" key="10">
    <source>
        <dbReference type="ARBA" id="ARBA00022840"/>
    </source>
</evidence>
<comment type="caution">
    <text evidence="16">The sequence shown here is derived from an EMBL/GenBank/DDBJ whole genome shotgun (WGS) entry which is preliminary data.</text>
</comment>
<feature type="domain" description="ABC transporter" evidence="15">
    <location>
        <begin position="4"/>
        <end position="236"/>
    </location>
</feature>
<dbReference type="NCBIfam" id="TIGR04406">
    <property type="entry name" value="LPS_export_lptB"/>
    <property type="match status" value="1"/>
</dbReference>
<dbReference type="Pfam" id="PF12399">
    <property type="entry name" value="BCA_ABC_TP_C"/>
    <property type="match status" value="1"/>
</dbReference>
<dbReference type="InterPro" id="IPR027417">
    <property type="entry name" value="P-loop_NTPase"/>
</dbReference>
<reference evidence="16 17" key="1">
    <citation type="submission" date="2010-10" db="EMBL/GenBank/DDBJ databases">
        <authorList>
            <consortium name="The Broad Institute Genome Sequencing Platform"/>
            <person name="Ward D."/>
            <person name="Earl A."/>
            <person name="Feldgarden M."/>
            <person name="Young S.K."/>
            <person name="Gargeya S."/>
            <person name="Zeng Q."/>
            <person name="Alvarado L."/>
            <person name="Berlin A."/>
            <person name="Bochicchio J."/>
            <person name="Chapman S.B."/>
            <person name="Chen Z."/>
            <person name="Freedman E."/>
            <person name="Gellesch M."/>
            <person name="Goldberg J."/>
            <person name="Griggs A."/>
            <person name="Gujja S."/>
            <person name="Heilman E."/>
            <person name="Heiman D."/>
            <person name="Howarth C."/>
            <person name="Mehta T."/>
            <person name="Neiman D."/>
            <person name="Pearson M."/>
            <person name="Roberts A."/>
            <person name="Saif S."/>
            <person name="Shea T."/>
            <person name="Shenoy N."/>
            <person name="Sisk P."/>
            <person name="Stolte C."/>
            <person name="Sykes S."/>
            <person name="White J."/>
            <person name="Yandava C."/>
            <person name="Allen-Vercoe E."/>
            <person name="Sibley C."/>
            <person name="Ambrose C.E."/>
            <person name="Strauss J."/>
            <person name="Daigneault M."/>
            <person name="Haas B."/>
            <person name="Nusbaum C."/>
            <person name="Birren B."/>
        </authorList>
    </citation>
    <scope>NUCLEOTIDE SEQUENCE [LARGE SCALE GENOMIC DNA]</scope>
    <source>
        <strain evidence="16 17">3_1_6</strain>
    </source>
</reference>
<accession>E5Y5Q1</accession>
<dbReference type="InterPro" id="IPR003439">
    <property type="entry name" value="ABC_transporter-like_ATP-bd"/>
</dbReference>
<dbReference type="GO" id="GO:0043190">
    <property type="term" value="C:ATP-binding cassette (ABC) transporter complex"/>
    <property type="evidence" value="ECO:0007669"/>
    <property type="project" value="InterPro"/>
</dbReference>
<evidence type="ECO:0000256" key="14">
    <source>
        <dbReference type="ARBA" id="ARBA00026081"/>
    </source>
</evidence>
<dbReference type="Gene3D" id="3.40.50.300">
    <property type="entry name" value="P-loop containing nucleotide triphosphate hydrolases"/>
    <property type="match status" value="1"/>
</dbReference>
<dbReference type="PANTHER" id="PTHR45772:SF10">
    <property type="entry name" value="LIPOPOLYSACCHARIDE EXPORT SYSTEM ATP-BINDING PROTEIN LPTB"/>
    <property type="match status" value="1"/>
</dbReference>
<dbReference type="SMART" id="SM00382">
    <property type="entry name" value="AAA"/>
    <property type="match status" value="1"/>
</dbReference>
<dbReference type="InterPro" id="IPR003593">
    <property type="entry name" value="AAA+_ATPase"/>
</dbReference>
<comment type="subunit">
    <text evidence="14">Component of the lipopolysaccharide transport and assembly complex. The LptBFG transporter is composed of two ATP-binding proteins (LptB) and two transmembrane proteins (LptF and LptG).</text>
</comment>
<dbReference type="PROSITE" id="PS50893">
    <property type="entry name" value="ABC_TRANSPORTER_2"/>
    <property type="match status" value="1"/>
</dbReference>
<dbReference type="eggNOG" id="COG1137">
    <property type="taxonomic scope" value="Bacteria"/>
</dbReference>
<evidence type="ECO:0000256" key="6">
    <source>
        <dbReference type="ARBA" id="ARBA00022475"/>
    </source>
</evidence>
<proteinExistence type="inferred from homology"/>
<sequence>MARLSGVDLRKWYGQREVVRGVSPEVNQGEIVGLLGPNGAGKTTSFYMLTGIIKPSSGRVLLEDQDIGTWPLHERARVGISYLPQESSVFRKLTVRQNLQIILEHTGLSRKEQKERADVLLEDFGLTRLEKSHAMHLSGGERRRLEIARALIREPKFVLLDEPFAGIDPLAVGDIQGLVRALRDRGIGVLISDHNVRETLTICDRAYLMVQGQVVLSGTPETIVNNEQARSVYLGEGFSL</sequence>
<evidence type="ECO:0000256" key="4">
    <source>
        <dbReference type="ARBA" id="ARBA00017803"/>
    </source>
</evidence>
<keyword evidence="12" id="KW-0472">Membrane</keyword>
<comment type="subcellular location">
    <subcellularLocation>
        <location evidence="2">Cell inner membrane</location>
        <topology evidence="2">Peripheral membrane protein</topology>
        <orientation evidence="2">Cytoplasmic side</orientation>
    </subcellularLocation>
    <subcellularLocation>
        <location evidence="1">Cytoplasm</location>
    </subcellularLocation>
</comment>
<dbReference type="GO" id="GO:0055085">
    <property type="term" value="P:transmembrane transport"/>
    <property type="evidence" value="ECO:0007669"/>
    <property type="project" value="InterPro"/>
</dbReference>
<organism evidence="16 17">
    <name type="scientific">Bilophila wadsworthia (strain 3_1_6)</name>
    <dbReference type="NCBI Taxonomy" id="563192"/>
    <lineage>
        <taxon>Bacteria</taxon>
        <taxon>Pseudomonadati</taxon>
        <taxon>Thermodesulfobacteriota</taxon>
        <taxon>Desulfovibrionia</taxon>
        <taxon>Desulfovibrionales</taxon>
        <taxon>Desulfovibrionaceae</taxon>
        <taxon>Bilophila</taxon>
    </lineage>
</organism>
<comment type="similarity">
    <text evidence="3">Belongs to the ABC transporter superfamily. Outer membrane lipopolysaccharide export (TC 1.B.42) family.</text>
</comment>
<keyword evidence="9" id="KW-0547">Nucleotide-binding</keyword>
<evidence type="ECO:0000256" key="2">
    <source>
        <dbReference type="ARBA" id="ARBA00004515"/>
    </source>
</evidence>
<keyword evidence="10 16" id="KW-0067">ATP-binding</keyword>
<dbReference type="SUPFAM" id="SSF52540">
    <property type="entry name" value="P-loop containing nucleoside triphosphate hydrolases"/>
    <property type="match status" value="1"/>
</dbReference>
<dbReference type="InterPro" id="IPR017871">
    <property type="entry name" value="ABC_transporter-like_CS"/>
</dbReference>
<keyword evidence="8" id="KW-0997">Cell inner membrane</keyword>
<reference evidence="16 17" key="2">
    <citation type="submission" date="2013-04" db="EMBL/GenBank/DDBJ databases">
        <title>The Genome Sequence of Bilophila wadsworthia 3_1_6.</title>
        <authorList>
            <consortium name="The Broad Institute Genomics Platform"/>
            <person name="Earl A."/>
            <person name="Ward D."/>
            <person name="Feldgarden M."/>
            <person name="Gevers D."/>
            <person name="Sibley C."/>
            <person name="Strauss J."/>
            <person name="Allen-Vercoe E."/>
            <person name="Walker B."/>
            <person name="Young S."/>
            <person name="Zeng Q."/>
            <person name="Gargeya S."/>
            <person name="Fitzgerald M."/>
            <person name="Haas B."/>
            <person name="Abouelleil A."/>
            <person name="Allen A.W."/>
            <person name="Alvarado L."/>
            <person name="Arachchi H.M."/>
            <person name="Berlin A.M."/>
            <person name="Chapman S.B."/>
            <person name="Gainer-Dewar J."/>
            <person name="Goldberg J."/>
            <person name="Griggs A."/>
            <person name="Gujja S."/>
            <person name="Hansen M."/>
            <person name="Howarth C."/>
            <person name="Imamovic A."/>
            <person name="Ireland A."/>
            <person name="Larimer J."/>
            <person name="McCowan C."/>
            <person name="Murphy C."/>
            <person name="Pearson M."/>
            <person name="Poon T.W."/>
            <person name="Priest M."/>
            <person name="Roberts A."/>
            <person name="Saif S."/>
            <person name="Shea T."/>
            <person name="Sisk P."/>
            <person name="Sykes S."/>
            <person name="Wortman J."/>
            <person name="Nusbaum C."/>
            <person name="Birren B."/>
        </authorList>
    </citation>
    <scope>NUCLEOTIDE SEQUENCE [LARGE SCALE GENOMIC DNA]</scope>
    <source>
        <strain evidence="16 17">3_1_6</strain>
    </source>
</reference>
<dbReference type="GeneID" id="78086635"/>
<comment type="function">
    <text evidence="13">Part of the ABC transporter complex LptBFG involved in the translocation of lipopolysaccharide (LPS) from the inner membrane to the outer membrane. Probably responsible for energy coupling to the transport system.</text>
</comment>
<dbReference type="InterPro" id="IPR032823">
    <property type="entry name" value="BCA_ABC_TP_C"/>
</dbReference>
<keyword evidence="11" id="KW-1278">Translocase</keyword>
<evidence type="ECO:0000259" key="15">
    <source>
        <dbReference type="PROSITE" id="PS50893"/>
    </source>
</evidence>
<dbReference type="HOGENOM" id="CLU_000604_1_2_7"/>
<dbReference type="InterPro" id="IPR030921">
    <property type="entry name" value="LPS_export_LptB"/>
</dbReference>
<dbReference type="Proteomes" id="UP000006034">
    <property type="component" value="Unassembled WGS sequence"/>
</dbReference>
<evidence type="ECO:0000256" key="11">
    <source>
        <dbReference type="ARBA" id="ARBA00022967"/>
    </source>
</evidence>
<dbReference type="GO" id="GO:0016887">
    <property type="term" value="F:ATP hydrolysis activity"/>
    <property type="evidence" value="ECO:0007669"/>
    <property type="project" value="InterPro"/>
</dbReference>
<evidence type="ECO:0000256" key="12">
    <source>
        <dbReference type="ARBA" id="ARBA00023136"/>
    </source>
</evidence>
<name>E5Y5Q1_BILW3</name>
<evidence type="ECO:0000256" key="1">
    <source>
        <dbReference type="ARBA" id="ARBA00004496"/>
    </source>
</evidence>
<evidence type="ECO:0000313" key="16">
    <source>
        <dbReference type="EMBL" id="EFV44613.1"/>
    </source>
</evidence>
<dbReference type="OrthoDB" id="9809450at2"/>
<keyword evidence="7" id="KW-0963">Cytoplasm</keyword>
<protein>
    <recommendedName>
        <fullName evidence="4">Lipopolysaccharide export system ATP-binding protein LptB</fullName>
    </recommendedName>
</protein>
<dbReference type="CDD" id="cd03218">
    <property type="entry name" value="ABC_YhbG"/>
    <property type="match status" value="1"/>
</dbReference>
<dbReference type="InterPro" id="IPR051120">
    <property type="entry name" value="ABC_AA/LPS_Transport"/>
</dbReference>
<evidence type="ECO:0000256" key="7">
    <source>
        <dbReference type="ARBA" id="ARBA00022490"/>
    </source>
</evidence>
<dbReference type="GO" id="GO:0005524">
    <property type="term" value="F:ATP binding"/>
    <property type="evidence" value="ECO:0007669"/>
    <property type="project" value="UniProtKB-KW"/>
</dbReference>
<dbReference type="RefSeq" id="WP_005026784.1">
    <property type="nucleotide sequence ID" value="NZ_KE150238.1"/>
</dbReference>
<dbReference type="GO" id="GO:0005737">
    <property type="term" value="C:cytoplasm"/>
    <property type="evidence" value="ECO:0007669"/>
    <property type="project" value="UniProtKB-SubCell"/>
</dbReference>
<dbReference type="EMBL" id="ADCP02000001">
    <property type="protein sequence ID" value="EFV44613.1"/>
    <property type="molecule type" value="Genomic_DNA"/>
</dbReference>
<gene>
    <name evidence="16" type="ORF">HMPREF0179_01514</name>
</gene>
<evidence type="ECO:0000256" key="3">
    <source>
        <dbReference type="ARBA" id="ARBA00010865"/>
    </source>
</evidence>
<dbReference type="STRING" id="563192.HMPREF0179_01514"/>
<evidence type="ECO:0000313" key="17">
    <source>
        <dbReference type="Proteomes" id="UP000006034"/>
    </source>
</evidence>
<evidence type="ECO:0000256" key="9">
    <source>
        <dbReference type="ARBA" id="ARBA00022741"/>
    </source>
</evidence>
<keyword evidence="17" id="KW-1185">Reference proteome</keyword>